<keyword evidence="1" id="KW-0812">Transmembrane</keyword>
<name>A0AA36MY09_9DINO</name>
<sequence length="680" mass="73581">MTSVSVGAPVPSESRRWSGPELLALAASQGGAYLGFGLQYALLTPFVLELGVPVRWASIIWLGGPITVFSTLQRSAIKAKRIAVSFPNEAMSVLRCLVFFGVVAYGAAMKSSMSALRSIVNGTGSQAPGLSQMQLAVQQLLGNAGSPGMTDFSAQLDKVIEEQMKKAVLTSKGTLQTELDGHYSSGYDACDASLSTSQGTDGVLDKKTSVFTAAAAQHKTCRTQEAADATAKDTCDSQESELKTKKEAACKVVSDYDSSTVTNCARQGGESYVTYTGRLVVYYQAELEKAKKAEELCETATKDYDAKVAECTGLKSEWEKQRAACNTQQETMDTASCTVLSTSATVCEEYAACNEKATTSYNSDKSSVQSQEASLKSEWIALMHMQCLLGVFSKSDNERAAAMKACNDKDFQPAADAALSLTYPAKVPRDPKSCASASNTVQSASYAETHYDTLPSNAQAKTCIAECCAKCDSFTCPWGYAQKDNAQNIFGALRDECCEESLLLQGSHLVTDENQIRLISGWMQQFGWATSGWTLCYRKSTHGGTGSTWHSQCNNKGKTISIIKLSTGRVIGGMTSIPWKGANSRYWSSSYGKGALFSLTNSFLHTVKNTNYVTYDRADYGPCFGGGHDFVIYNTWGGYCNIGHSYNCRVGSYAKSDCRNDFCGNYNSWSVQELETYYLN</sequence>
<feature type="transmembrane region" description="Helical" evidence="1">
    <location>
        <begin position="92"/>
        <end position="109"/>
    </location>
</feature>
<dbReference type="Pfam" id="PF07534">
    <property type="entry name" value="TLD"/>
    <property type="match status" value="1"/>
</dbReference>
<evidence type="ECO:0000313" key="4">
    <source>
        <dbReference type="Proteomes" id="UP001178507"/>
    </source>
</evidence>
<feature type="transmembrane region" description="Helical" evidence="1">
    <location>
        <begin position="54"/>
        <end position="72"/>
    </location>
</feature>
<gene>
    <name evidence="3" type="ORF">EVOR1521_LOCUS11536</name>
</gene>
<dbReference type="EMBL" id="CAUJNA010001147">
    <property type="protein sequence ID" value="CAJ1384734.1"/>
    <property type="molecule type" value="Genomic_DNA"/>
</dbReference>
<organism evidence="3 4">
    <name type="scientific">Effrenium voratum</name>
    <dbReference type="NCBI Taxonomy" id="2562239"/>
    <lineage>
        <taxon>Eukaryota</taxon>
        <taxon>Sar</taxon>
        <taxon>Alveolata</taxon>
        <taxon>Dinophyceae</taxon>
        <taxon>Suessiales</taxon>
        <taxon>Symbiodiniaceae</taxon>
        <taxon>Effrenium</taxon>
    </lineage>
</organism>
<feature type="domain" description="TLDc" evidence="2">
    <location>
        <begin position="509"/>
        <end position="680"/>
    </location>
</feature>
<reference evidence="3" key="1">
    <citation type="submission" date="2023-08" db="EMBL/GenBank/DDBJ databases">
        <authorList>
            <person name="Chen Y."/>
            <person name="Shah S."/>
            <person name="Dougan E. K."/>
            <person name="Thang M."/>
            <person name="Chan C."/>
        </authorList>
    </citation>
    <scope>NUCLEOTIDE SEQUENCE</scope>
</reference>
<dbReference type="Proteomes" id="UP001178507">
    <property type="component" value="Unassembled WGS sequence"/>
</dbReference>
<comment type="caution">
    <text evidence="3">The sequence shown here is derived from an EMBL/GenBank/DDBJ whole genome shotgun (WGS) entry which is preliminary data.</text>
</comment>
<evidence type="ECO:0000259" key="2">
    <source>
        <dbReference type="PROSITE" id="PS51886"/>
    </source>
</evidence>
<dbReference type="PROSITE" id="PS51886">
    <property type="entry name" value="TLDC"/>
    <property type="match status" value="1"/>
</dbReference>
<evidence type="ECO:0000313" key="3">
    <source>
        <dbReference type="EMBL" id="CAJ1384734.1"/>
    </source>
</evidence>
<accession>A0AA36MY09</accession>
<keyword evidence="1" id="KW-1133">Transmembrane helix</keyword>
<proteinExistence type="predicted"/>
<dbReference type="AlphaFoldDB" id="A0AA36MY09"/>
<keyword evidence="1" id="KW-0472">Membrane</keyword>
<evidence type="ECO:0000256" key="1">
    <source>
        <dbReference type="SAM" id="Phobius"/>
    </source>
</evidence>
<protein>
    <recommendedName>
        <fullName evidence="2">TLDc domain-containing protein</fullName>
    </recommendedName>
</protein>
<keyword evidence="4" id="KW-1185">Reference proteome</keyword>
<dbReference type="InterPro" id="IPR006571">
    <property type="entry name" value="TLDc_dom"/>
</dbReference>
<feature type="transmembrane region" description="Helical" evidence="1">
    <location>
        <begin position="22"/>
        <end position="42"/>
    </location>
</feature>